<reference evidence="2" key="1">
    <citation type="submission" date="2023-06" db="EMBL/GenBank/DDBJ databases">
        <title>Complete Genome of Candidatus Phytoplasma asteris M33.</title>
        <authorList>
            <person name="Toth R."/>
            <person name="Ilic A.-M."/>
            <person name="Huettel B."/>
            <person name="Duduk B."/>
            <person name="Kube M."/>
        </authorList>
    </citation>
    <scope>NUCLEOTIDE SEQUENCE [LARGE SCALE GENOMIC DNA]</scope>
    <source>
        <strain evidence="2">M33</strain>
    </source>
</reference>
<feature type="compositionally biased region" description="Basic and acidic residues" evidence="1">
    <location>
        <begin position="25"/>
        <end position="34"/>
    </location>
</feature>
<protein>
    <submittedName>
        <fullName evidence="2">Secreted protein</fullName>
    </submittedName>
</protein>
<proteinExistence type="predicted"/>
<dbReference type="EMBL" id="CP128397">
    <property type="protein sequence ID" value="WZN38512.1"/>
    <property type="molecule type" value="Genomic_DNA"/>
</dbReference>
<dbReference type="Proteomes" id="UP001470586">
    <property type="component" value="Chromosome"/>
</dbReference>
<name>A0ABZ2YH41_9MOLU</name>
<evidence type="ECO:0000313" key="3">
    <source>
        <dbReference type="Proteomes" id="UP001470586"/>
    </source>
</evidence>
<accession>A0ABZ2YH41</accession>
<gene>
    <name evidence="2" type="ORF">M33023_03510</name>
</gene>
<feature type="region of interest" description="Disordered" evidence="1">
    <location>
        <begin position="1"/>
        <end position="34"/>
    </location>
</feature>
<sequence length="119" mass="14332">MMTIKDRLLNPKKTHRPRPFVKNRHPFDRRHEDGDTYDMTIANRADDSQLYLYVSLEKQIHKVPGSNYLILHFNPKRKTLSLFQDKQNNDKVQESENNKRTNSELRLMINNKVLIYFLF</sequence>
<organism evidence="2 3">
    <name type="scientific">Candidatus Phytoplasma asteris</name>
    <dbReference type="NCBI Taxonomy" id="85620"/>
    <lineage>
        <taxon>Bacteria</taxon>
        <taxon>Bacillati</taxon>
        <taxon>Mycoplasmatota</taxon>
        <taxon>Mollicutes</taxon>
        <taxon>Acholeplasmatales</taxon>
        <taxon>Acholeplasmataceae</taxon>
        <taxon>Candidatus Phytoplasma</taxon>
        <taxon>16SrI (Aster yellows group)</taxon>
    </lineage>
</organism>
<feature type="compositionally biased region" description="Basic residues" evidence="1">
    <location>
        <begin position="10"/>
        <end position="24"/>
    </location>
</feature>
<evidence type="ECO:0000256" key="1">
    <source>
        <dbReference type="SAM" id="MobiDB-lite"/>
    </source>
</evidence>
<evidence type="ECO:0000313" key="2">
    <source>
        <dbReference type="EMBL" id="WZN38512.1"/>
    </source>
</evidence>
<keyword evidence="3" id="KW-1185">Reference proteome</keyword>